<organism evidence="9 10">
    <name type="scientific">Actomonas aquatica</name>
    <dbReference type="NCBI Taxonomy" id="2866162"/>
    <lineage>
        <taxon>Bacteria</taxon>
        <taxon>Pseudomonadati</taxon>
        <taxon>Verrucomicrobiota</taxon>
        <taxon>Opitutia</taxon>
        <taxon>Opitutales</taxon>
        <taxon>Opitutaceae</taxon>
        <taxon>Actomonas</taxon>
    </lineage>
</organism>
<dbReference type="PANTHER" id="PTHR36838:SF4">
    <property type="entry name" value="AUXIN EFFLUX CARRIER FAMILY PROTEIN"/>
    <property type="match status" value="1"/>
</dbReference>
<protein>
    <submittedName>
        <fullName evidence="9">AEC family transporter</fullName>
    </submittedName>
</protein>
<gene>
    <name evidence="9" type="ORF">K1X11_016310</name>
</gene>
<feature type="transmembrane region" description="Helical" evidence="8">
    <location>
        <begin position="63"/>
        <end position="83"/>
    </location>
</feature>
<feature type="transmembrane region" description="Helical" evidence="8">
    <location>
        <begin position="104"/>
        <end position="122"/>
    </location>
</feature>
<comment type="subcellular location">
    <subcellularLocation>
        <location evidence="1">Cell membrane</location>
        <topology evidence="1">Multi-pass membrane protein</topology>
    </subcellularLocation>
</comment>
<evidence type="ECO:0000256" key="6">
    <source>
        <dbReference type="ARBA" id="ARBA00022989"/>
    </source>
</evidence>
<name>A0ABZ1C456_9BACT</name>
<keyword evidence="3" id="KW-0813">Transport</keyword>
<dbReference type="PANTHER" id="PTHR36838">
    <property type="entry name" value="AUXIN EFFLUX CARRIER FAMILY PROTEIN"/>
    <property type="match status" value="1"/>
</dbReference>
<evidence type="ECO:0000256" key="8">
    <source>
        <dbReference type="SAM" id="Phobius"/>
    </source>
</evidence>
<feature type="transmembrane region" description="Helical" evidence="8">
    <location>
        <begin position="37"/>
        <end position="57"/>
    </location>
</feature>
<feature type="transmembrane region" description="Helical" evidence="8">
    <location>
        <begin position="6"/>
        <end position="25"/>
    </location>
</feature>
<evidence type="ECO:0000256" key="7">
    <source>
        <dbReference type="ARBA" id="ARBA00023136"/>
    </source>
</evidence>
<keyword evidence="4" id="KW-1003">Cell membrane</keyword>
<dbReference type="InterPro" id="IPR038770">
    <property type="entry name" value="Na+/solute_symporter_sf"/>
</dbReference>
<evidence type="ECO:0000313" key="9">
    <source>
        <dbReference type="EMBL" id="WRQ86380.1"/>
    </source>
</evidence>
<keyword evidence="5 8" id="KW-0812">Transmembrane</keyword>
<sequence length="305" mass="30907">MAVLNLLAPIFLIIALGAALQRGGMLAGPVVAGINKLLFWVGLPAAVFSALVTGAGGNEGAGALLLAMLGGTALTAVLAWWGGPLLGVQARARGTFTQGAFRSNLSFIALPLLLSVPGVPIGQAMLTFAPMLLLNNAVAVWVLLASQDEVGGRMWRRIGLGVVRNPIILASVTGLAARLAGWTPPVALLTTLQSLGRMALPLALLCIGAALMTVPVKGNRRLPLIAAGFKVLLSPLLGYGLGRLLGLDAAAMLVLLICLSCPTAAVSHTMVKQMGGDEGMAATTVVFASIGGAVSLAVVLAQFAG</sequence>
<reference evidence="9 10" key="2">
    <citation type="submission" date="2023-12" db="EMBL/GenBank/DDBJ databases">
        <title>Description of an unclassified Opitutus bacterium of Verrucomicrobiota.</title>
        <authorList>
            <person name="Zhang D.-F."/>
        </authorList>
    </citation>
    <scope>NUCLEOTIDE SEQUENCE [LARGE SCALE GENOMIC DNA]</scope>
    <source>
        <strain evidence="9 10">WL0086</strain>
    </source>
</reference>
<keyword evidence="10" id="KW-1185">Reference proteome</keyword>
<feature type="transmembrane region" description="Helical" evidence="8">
    <location>
        <begin position="198"/>
        <end position="215"/>
    </location>
</feature>
<feature type="transmembrane region" description="Helical" evidence="8">
    <location>
        <begin position="128"/>
        <end position="146"/>
    </location>
</feature>
<evidence type="ECO:0000313" key="10">
    <source>
        <dbReference type="Proteomes" id="UP000738431"/>
    </source>
</evidence>
<evidence type="ECO:0000256" key="5">
    <source>
        <dbReference type="ARBA" id="ARBA00022692"/>
    </source>
</evidence>
<feature type="transmembrane region" description="Helical" evidence="8">
    <location>
        <begin position="247"/>
        <end position="267"/>
    </location>
</feature>
<dbReference type="RefSeq" id="WP_221031304.1">
    <property type="nucleotide sequence ID" value="NZ_CP139781.1"/>
</dbReference>
<dbReference type="Pfam" id="PF03547">
    <property type="entry name" value="Mem_trans"/>
    <property type="match status" value="1"/>
</dbReference>
<dbReference type="Gene3D" id="1.20.1530.20">
    <property type="match status" value="1"/>
</dbReference>
<evidence type="ECO:0000256" key="1">
    <source>
        <dbReference type="ARBA" id="ARBA00004651"/>
    </source>
</evidence>
<feature type="transmembrane region" description="Helical" evidence="8">
    <location>
        <begin position="158"/>
        <end position="178"/>
    </location>
</feature>
<keyword evidence="7 8" id="KW-0472">Membrane</keyword>
<comment type="similarity">
    <text evidence="2">Belongs to the auxin efflux carrier (TC 2.A.69) family.</text>
</comment>
<reference evidence="9 10" key="1">
    <citation type="submission" date="2021-08" db="EMBL/GenBank/DDBJ databases">
        <authorList>
            <person name="Zhang D."/>
            <person name="Zhang A."/>
            <person name="Wang L."/>
        </authorList>
    </citation>
    <scope>NUCLEOTIDE SEQUENCE [LARGE SCALE GENOMIC DNA]</scope>
    <source>
        <strain evidence="9 10">WL0086</strain>
    </source>
</reference>
<dbReference type="Proteomes" id="UP000738431">
    <property type="component" value="Chromosome"/>
</dbReference>
<evidence type="ECO:0000256" key="4">
    <source>
        <dbReference type="ARBA" id="ARBA00022475"/>
    </source>
</evidence>
<evidence type="ECO:0000256" key="2">
    <source>
        <dbReference type="ARBA" id="ARBA00010145"/>
    </source>
</evidence>
<dbReference type="InterPro" id="IPR004776">
    <property type="entry name" value="Mem_transp_PIN-like"/>
</dbReference>
<feature type="transmembrane region" description="Helical" evidence="8">
    <location>
        <begin position="222"/>
        <end position="241"/>
    </location>
</feature>
<proteinExistence type="inferred from homology"/>
<evidence type="ECO:0000256" key="3">
    <source>
        <dbReference type="ARBA" id="ARBA00022448"/>
    </source>
</evidence>
<feature type="transmembrane region" description="Helical" evidence="8">
    <location>
        <begin position="279"/>
        <end position="304"/>
    </location>
</feature>
<keyword evidence="6 8" id="KW-1133">Transmembrane helix</keyword>
<dbReference type="EMBL" id="CP139781">
    <property type="protein sequence ID" value="WRQ86380.1"/>
    <property type="molecule type" value="Genomic_DNA"/>
</dbReference>
<accession>A0ABZ1C456</accession>